<feature type="region of interest" description="Disordered" evidence="6">
    <location>
        <begin position="124"/>
        <end position="152"/>
    </location>
</feature>
<dbReference type="SMART" id="SM00240">
    <property type="entry name" value="FHA"/>
    <property type="match status" value="1"/>
</dbReference>
<dbReference type="Gene3D" id="3.30.450.40">
    <property type="match status" value="1"/>
</dbReference>
<dbReference type="InterPro" id="IPR058031">
    <property type="entry name" value="AAA_lid_NorR"/>
</dbReference>
<dbReference type="InterPro" id="IPR002078">
    <property type="entry name" value="Sigma_54_int"/>
</dbReference>
<name>A0A518JTL5_9BACT</name>
<dbReference type="InterPro" id="IPR000253">
    <property type="entry name" value="FHA_dom"/>
</dbReference>
<dbReference type="InterPro" id="IPR003018">
    <property type="entry name" value="GAF"/>
</dbReference>
<dbReference type="SUPFAM" id="SSF52540">
    <property type="entry name" value="P-loop containing nucleoside triphosphate hydrolases"/>
    <property type="match status" value="1"/>
</dbReference>
<dbReference type="InterPro" id="IPR025944">
    <property type="entry name" value="Sigma_54_int_dom_CS"/>
</dbReference>
<dbReference type="CDD" id="cd00009">
    <property type="entry name" value="AAA"/>
    <property type="match status" value="1"/>
</dbReference>
<dbReference type="GO" id="GO:0005524">
    <property type="term" value="F:ATP binding"/>
    <property type="evidence" value="ECO:0007669"/>
    <property type="project" value="UniProtKB-KW"/>
</dbReference>
<dbReference type="GO" id="GO:0043565">
    <property type="term" value="F:sequence-specific DNA binding"/>
    <property type="evidence" value="ECO:0007669"/>
    <property type="project" value="InterPro"/>
</dbReference>
<evidence type="ECO:0000259" key="8">
    <source>
        <dbReference type="PROSITE" id="PS50045"/>
    </source>
</evidence>
<dbReference type="InterPro" id="IPR008984">
    <property type="entry name" value="SMAD_FHA_dom_sf"/>
</dbReference>
<evidence type="ECO:0000256" key="4">
    <source>
        <dbReference type="ARBA" id="ARBA00023125"/>
    </source>
</evidence>
<evidence type="ECO:0000256" key="2">
    <source>
        <dbReference type="ARBA" id="ARBA00022840"/>
    </source>
</evidence>
<dbReference type="PANTHER" id="PTHR32071">
    <property type="entry name" value="TRANSCRIPTIONAL REGULATORY PROTEIN"/>
    <property type="match status" value="1"/>
</dbReference>
<dbReference type="InterPro" id="IPR002197">
    <property type="entry name" value="HTH_Fis"/>
</dbReference>
<dbReference type="Pfam" id="PF25601">
    <property type="entry name" value="AAA_lid_14"/>
    <property type="match status" value="1"/>
</dbReference>
<dbReference type="RefSeq" id="WP_231753636.1">
    <property type="nucleotide sequence ID" value="NZ_CP036348.1"/>
</dbReference>
<dbReference type="Proteomes" id="UP000315082">
    <property type="component" value="Chromosome"/>
</dbReference>
<dbReference type="Pfam" id="PF02954">
    <property type="entry name" value="HTH_8"/>
    <property type="match status" value="1"/>
</dbReference>
<dbReference type="SUPFAM" id="SSF46689">
    <property type="entry name" value="Homeodomain-like"/>
    <property type="match status" value="1"/>
</dbReference>
<evidence type="ECO:0000256" key="6">
    <source>
        <dbReference type="SAM" id="MobiDB-lite"/>
    </source>
</evidence>
<dbReference type="GO" id="GO:0006355">
    <property type="term" value="P:regulation of DNA-templated transcription"/>
    <property type="evidence" value="ECO:0007669"/>
    <property type="project" value="InterPro"/>
</dbReference>
<dbReference type="CDD" id="cd00060">
    <property type="entry name" value="FHA"/>
    <property type="match status" value="1"/>
</dbReference>
<dbReference type="EMBL" id="CP036348">
    <property type="protein sequence ID" value="QDV68883.1"/>
    <property type="molecule type" value="Genomic_DNA"/>
</dbReference>
<keyword evidence="5" id="KW-0804">Transcription</keyword>
<dbReference type="Gene3D" id="1.10.8.60">
    <property type="match status" value="1"/>
</dbReference>
<dbReference type="Gene3D" id="2.60.200.20">
    <property type="match status" value="1"/>
</dbReference>
<dbReference type="InterPro" id="IPR025943">
    <property type="entry name" value="Sigma_54_int_dom_ATP-bd_2"/>
</dbReference>
<reference evidence="9 10" key="1">
    <citation type="submission" date="2019-02" db="EMBL/GenBank/DDBJ databases">
        <title>Deep-cultivation of Planctomycetes and their phenomic and genomic characterization uncovers novel biology.</title>
        <authorList>
            <person name="Wiegand S."/>
            <person name="Jogler M."/>
            <person name="Boedeker C."/>
            <person name="Pinto D."/>
            <person name="Vollmers J."/>
            <person name="Rivas-Marin E."/>
            <person name="Kohn T."/>
            <person name="Peeters S.H."/>
            <person name="Heuer A."/>
            <person name="Rast P."/>
            <person name="Oberbeckmann S."/>
            <person name="Bunk B."/>
            <person name="Jeske O."/>
            <person name="Meyerdierks A."/>
            <person name="Storesund J.E."/>
            <person name="Kallscheuer N."/>
            <person name="Luecker S."/>
            <person name="Lage O.M."/>
            <person name="Pohl T."/>
            <person name="Merkel B.J."/>
            <person name="Hornburger P."/>
            <person name="Mueller R.-W."/>
            <person name="Bruemmer F."/>
            <person name="Labrenz M."/>
            <person name="Spormann A.M."/>
            <person name="Op den Camp H."/>
            <person name="Overmann J."/>
            <person name="Amann R."/>
            <person name="Jetten M.S.M."/>
            <person name="Mascher T."/>
            <person name="Medema M.H."/>
            <person name="Devos D.P."/>
            <person name="Kaster A.-K."/>
            <person name="Ovreas L."/>
            <person name="Rohde M."/>
            <person name="Galperin M.Y."/>
            <person name="Jogler C."/>
        </authorList>
    </citation>
    <scope>NUCLEOTIDE SEQUENCE [LARGE SCALE GENOMIC DNA]</scope>
    <source>
        <strain evidence="9 10">Poly24</strain>
    </source>
</reference>
<protein>
    <submittedName>
        <fullName evidence="9">Transcriptional regulatory protein ZraR</fullName>
    </submittedName>
</protein>
<dbReference type="SUPFAM" id="SSF55781">
    <property type="entry name" value="GAF domain-like"/>
    <property type="match status" value="1"/>
</dbReference>
<evidence type="ECO:0000313" key="10">
    <source>
        <dbReference type="Proteomes" id="UP000315082"/>
    </source>
</evidence>
<dbReference type="PROSITE" id="PS00675">
    <property type="entry name" value="SIGMA54_INTERACT_1"/>
    <property type="match status" value="1"/>
</dbReference>
<organism evidence="9 10">
    <name type="scientific">Rosistilla carotiformis</name>
    <dbReference type="NCBI Taxonomy" id="2528017"/>
    <lineage>
        <taxon>Bacteria</taxon>
        <taxon>Pseudomonadati</taxon>
        <taxon>Planctomycetota</taxon>
        <taxon>Planctomycetia</taxon>
        <taxon>Pirellulales</taxon>
        <taxon>Pirellulaceae</taxon>
        <taxon>Rosistilla</taxon>
    </lineage>
</organism>
<dbReference type="Gene3D" id="1.10.10.60">
    <property type="entry name" value="Homeodomain-like"/>
    <property type="match status" value="1"/>
</dbReference>
<dbReference type="Pfam" id="PF00498">
    <property type="entry name" value="FHA"/>
    <property type="match status" value="1"/>
</dbReference>
<dbReference type="InterPro" id="IPR029016">
    <property type="entry name" value="GAF-like_dom_sf"/>
</dbReference>
<feature type="domain" description="Sigma-54 factor interaction" evidence="8">
    <location>
        <begin position="345"/>
        <end position="574"/>
    </location>
</feature>
<dbReference type="SMART" id="SM00065">
    <property type="entry name" value="GAF"/>
    <property type="match status" value="1"/>
</dbReference>
<dbReference type="SMART" id="SM00382">
    <property type="entry name" value="AAA"/>
    <property type="match status" value="1"/>
</dbReference>
<accession>A0A518JTL5</accession>
<dbReference type="Gene3D" id="3.40.50.300">
    <property type="entry name" value="P-loop containing nucleotide triphosphate hydrolases"/>
    <property type="match status" value="1"/>
</dbReference>
<dbReference type="InterPro" id="IPR003593">
    <property type="entry name" value="AAA+_ATPase"/>
</dbReference>
<dbReference type="Pfam" id="PF00158">
    <property type="entry name" value="Sigma54_activat"/>
    <property type="match status" value="1"/>
</dbReference>
<keyword evidence="10" id="KW-1185">Reference proteome</keyword>
<evidence type="ECO:0000256" key="1">
    <source>
        <dbReference type="ARBA" id="ARBA00022741"/>
    </source>
</evidence>
<dbReference type="PROSITE" id="PS00676">
    <property type="entry name" value="SIGMA54_INTERACT_2"/>
    <property type="match status" value="1"/>
</dbReference>
<dbReference type="PANTHER" id="PTHR32071:SF57">
    <property type="entry name" value="C4-DICARBOXYLATE TRANSPORT TRANSCRIPTIONAL REGULATORY PROTEIN DCTD"/>
    <property type="match status" value="1"/>
</dbReference>
<evidence type="ECO:0000259" key="7">
    <source>
        <dbReference type="PROSITE" id="PS50006"/>
    </source>
</evidence>
<proteinExistence type="predicted"/>
<dbReference type="PROSITE" id="PS50045">
    <property type="entry name" value="SIGMA54_INTERACT_4"/>
    <property type="match status" value="1"/>
</dbReference>
<dbReference type="PROSITE" id="PS00688">
    <property type="entry name" value="SIGMA54_INTERACT_3"/>
    <property type="match status" value="1"/>
</dbReference>
<dbReference type="FunFam" id="3.40.50.300:FF:000006">
    <property type="entry name" value="DNA-binding transcriptional regulator NtrC"/>
    <property type="match status" value="1"/>
</dbReference>
<evidence type="ECO:0000313" key="9">
    <source>
        <dbReference type="EMBL" id="QDV68883.1"/>
    </source>
</evidence>
<keyword evidence="4" id="KW-0238">DNA-binding</keyword>
<gene>
    <name evidence="9" type="primary">zraR_7</name>
    <name evidence="9" type="ORF">Poly24_25960</name>
</gene>
<evidence type="ECO:0000256" key="5">
    <source>
        <dbReference type="ARBA" id="ARBA00023163"/>
    </source>
</evidence>
<dbReference type="PRINTS" id="PR01590">
    <property type="entry name" value="HTHFIS"/>
</dbReference>
<dbReference type="KEGG" id="rcf:Poly24_25960"/>
<keyword evidence="3" id="KW-0805">Transcription regulation</keyword>
<dbReference type="SUPFAM" id="SSF49879">
    <property type="entry name" value="SMAD/FHA domain"/>
    <property type="match status" value="1"/>
</dbReference>
<dbReference type="InterPro" id="IPR027417">
    <property type="entry name" value="P-loop_NTPase"/>
</dbReference>
<sequence length="661" mass="73134">MVREGSRWTDVFSLTPGRRTTIGRSSGSHIVIRHERCSRQHAELFAEQGDWIVRDNASRNGTRIDAQPVHGDQVLQPGQTLEIAGCQMVFVHEIADAFEHESPTAGGSASEGSGLLEEQQTVEGIDAGEITHRQRKSPFLEQRLRKPKPNQNAGAAQKLFQFAFDLSRCESIDAAAESALDTLIQHTGVATGAVMRLAESAKQISDNPNDLVLIATRQRLHRSYHRVPDFVAQTVLRDGEAVLARNIADDAALASPDSRGEISTTSTLCAPIRVENRSIGLIHLYSSDDEPSLEPEHLEFALAVAENLGLAFQNLMRQAKLATRLDRSRQKVDELRHQLGQESKIVGDSPEIRAIGEAIRRAAPTSATVLIRGESGVGKELVAQSLHDQSNRSEGPFLCLNCAALSPALLESELFGHEKGAFTGATERKLGKFEAADGGTLMLDEIGEMSPEIQAKFLRVLEGHPFERVGGNRSIRADVRVVSATNRDLEAEVRAGRFRADLYFRLHVLEIVIPPLRQRGRDILRLANYFLKRFCQQMGRKIEGFTVAAEKRLMKYPWPGNIRELKNVIERAVVLSNKSSIDAEDLVLSNVHSAGNPTMAPGDPRAFEELSLLDIERNHILQTLRATEGNKSKAASILGIERSTLDRKLKRFELTPRDWID</sequence>
<keyword evidence="2" id="KW-0067">ATP-binding</keyword>
<dbReference type="InterPro" id="IPR025662">
    <property type="entry name" value="Sigma_54_int_dom_ATP-bd_1"/>
</dbReference>
<keyword evidence="1" id="KW-0547">Nucleotide-binding</keyword>
<dbReference type="PROSITE" id="PS50006">
    <property type="entry name" value="FHA_DOMAIN"/>
    <property type="match status" value="1"/>
</dbReference>
<dbReference type="AlphaFoldDB" id="A0A518JTL5"/>
<feature type="domain" description="FHA" evidence="7">
    <location>
        <begin position="20"/>
        <end position="69"/>
    </location>
</feature>
<evidence type="ECO:0000256" key="3">
    <source>
        <dbReference type="ARBA" id="ARBA00023015"/>
    </source>
</evidence>
<dbReference type="InterPro" id="IPR009057">
    <property type="entry name" value="Homeodomain-like_sf"/>
</dbReference>
<dbReference type="Pfam" id="PF13185">
    <property type="entry name" value="GAF_2"/>
    <property type="match status" value="1"/>
</dbReference>